<dbReference type="AlphaFoldDB" id="A0A5K7YJA5"/>
<evidence type="ECO:0000256" key="1">
    <source>
        <dbReference type="SAM" id="Phobius"/>
    </source>
</evidence>
<name>A0A5K7YJA5_9BACT</name>
<sequence>MNNKIIKFFQISFFIVFIPVVLINNVSEISSFFQDSKIFNVVIFYAFPILSLILFLFGILFYKTKIEPKGANALILIFIGLLFSLVSYGRPVLGLLLINDSEIVKVNKVKLKQIEGEVLDLNISAYKRLSAAQYYYFTTGNTIEFIDHNGTKSAYSPTKSDIKERKKYLIMEQQIQLRKNYLKKIVFNLAIIAILLLLSFFIVQKILKTQKW</sequence>
<reference evidence="2 3" key="1">
    <citation type="submission" date="2019-11" db="EMBL/GenBank/DDBJ databases">
        <title>Comparative genomics of hydrocarbon-degrading Desulfosarcina strains.</title>
        <authorList>
            <person name="Watanabe M."/>
            <person name="Kojima H."/>
            <person name="Fukui M."/>
        </authorList>
    </citation>
    <scope>NUCLEOTIDE SEQUENCE [LARGE SCALE GENOMIC DNA]</scope>
    <source>
        <strain evidence="2 3">PL12</strain>
    </source>
</reference>
<gene>
    <name evidence="2" type="ORF">DSCA_25330</name>
</gene>
<organism evidence="2 3">
    <name type="scientific">Desulfosarcina alkanivorans</name>
    <dbReference type="NCBI Taxonomy" id="571177"/>
    <lineage>
        <taxon>Bacteria</taxon>
        <taxon>Pseudomonadati</taxon>
        <taxon>Thermodesulfobacteriota</taxon>
        <taxon>Desulfobacteria</taxon>
        <taxon>Desulfobacterales</taxon>
        <taxon>Desulfosarcinaceae</taxon>
        <taxon>Desulfosarcina</taxon>
    </lineage>
</organism>
<feature type="transmembrane region" description="Helical" evidence="1">
    <location>
        <begin position="74"/>
        <end position="98"/>
    </location>
</feature>
<dbReference type="KEGG" id="dalk:DSCA_25330"/>
<feature type="transmembrane region" description="Helical" evidence="1">
    <location>
        <begin position="185"/>
        <end position="207"/>
    </location>
</feature>
<protein>
    <submittedName>
        <fullName evidence="2">Uncharacterized protein</fullName>
    </submittedName>
</protein>
<feature type="transmembrane region" description="Helical" evidence="1">
    <location>
        <begin position="38"/>
        <end position="62"/>
    </location>
</feature>
<dbReference type="Proteomes" id="UP000427906">
    <property type="component" value="Chromosome"/>
</dbReference>
<evidence type="ECO:0000313" key="3">
    <source>
        <dbReference type="Proteomes" id="UP000427906"/>
    </source>
</evidence>
<keyword evidence="1" id="KW-0812">Transmembrane</keyword>
<keyword evidence="3" id="KW-1185">Reference proteome</keyword>
<dbReference type="RefSeq" id="WP_155316741.1">
    <property type="nucleotide sequence ID" value="NZ_AP021874.1"/>
</dbReference>
<feature type="transmembrane region" description="Helical" evidence="1">
    <location>
        <begin position="6"/>
        <end position="26"/>
    </location>
</feature>
<keyword evidence="1" id="KW-1133">Transmembrane helix</keyword>
<dbReference type="EMBL" id="AP021874">
    <property type="protein sequence ID" value="BBO68603.1"/>
    <property type="molecule type" value="Genomic_DNA"/>
</dbReference>
<proteinExistence type="predicted"/>
<evidence type="ECO:0000313" key="2">
    <source>
        <dbReference type="EMBL" id="BBO68603.1"/>
    </source>
</evidence>
<keyword evidence="1" id="KW-0472">Membrane</keyword>
<accession>A0A5K7YJA5</accession>